<evidence type="ECO:0000256" key="2">
    <source>
        <dbReference type="ARBA" id="ARBA00022723"/>
    </source>
</evidence>
<comment type="pathway">
    <text evidence="1">Carbohydrate biosynthesis; Calvin cycle.</text>
</comment>
<dbReference type="OrthoDB" id="10256725at2759"/>
<comment type="caution">
    <text evidence="6">The sequence shown here is derived from an EMBL/GenBank/DDBJ whole genome shotgun (WGS) entry which is preliminary data.</text>
</comment>
<proteinExistence type="predicted"/>
<dbReference type="GO" id="GO:0005986">
    <property type="term" value="P:sucrose biosynthetic process"/>
    <property type="evidence" value="ECO:0007669"/>
    <property type="project" value="TreeGrafter"/>
</dbReference>
<dbReference type="AlphaFoldDB" id="A0A2U1L485"/>
<evidence type="ECO:0000313" key="6">
    <source>
        <dbReference type="EMBL" id="PWA43807.1"/>
    </source>
</evidence>
<dbReference type="GO" id="GO:0006094">
    <property type="term" value="P:gluconeogenesis"/>
    <property type="evidence" value="ECO:0007669"/>
    <property type="project" value="TreeGrafter"/>
</dbReference>
<dbReference type="GO" id="GO:0005829">
    <property type="term" value="C:cytosol"/>
    <property type="evidence" value="ECO:0007669"/>
    <property type="project" value="TreeGrafter"/>
</dbReference>
<dbReference type="InterPro" id="IPR044015">
    <property type="entry name" value="FBPase_C_dom"/>
</dbReference>
<dbReference type="GO" id="GO:0042132">
    <property type="term" value="F:fructose 1,6-bisphosphate 1-phosphatase activity"/>
    <property type="evidence" value="ECO:0007669"/>
    <property type="project" value="TreeGrafter"/>
</dbReference>
<dbReference type="GO" id="GO:0006000">
    <property type="term" value="P:fructose metabolic process"/>
    <property type="evidence" value="ECO:0007669"/>
    <property type="project" value="TreeGrafter"/>
</dbReference>
<feature type="domain" description="Fructose-1-6-bisphosphatase class 1 C-terminal" evidence="5">
    <location>
        <begin position="2"/>
        <end position="88"/>
    </location>
</feature>
<dbReference type="Pfam" id="PF18913">
    <property type="entry name" value="FBPase_C"/>
    <property type="match status" value="1"/>
</dbReference>
<dbReference type="PANTHER" id="PTHR11556:SF1">
    <property type="entry name" value="FRUCTOSE-BISPHOSPHATASE"/>
    <property type="match status" value="1"/>
</dbReference>
<protein>
    <recommendedName>
        <fullName evidence="4">D-fructose-1,6-bisphosphate 1-phosphohydrolase</fullName>
    </recommendedName>
</protein>
<dbReference type="InterPro" id="IPR000146">
    <property type="entry name" value="FBPase_class-1"/>
</dbReference>
<dbReference type="SUPFAM" id="SSF56655">
    <property type="entry name" value="Carbohydrate phosphatase"/>
    <property type="match status" value="1"/>
</dbReference>
<dbReference type="GO" id="GO:0006002">
    <property type="term" value="P:fructose 6-phosphate metabolic process"/>
    <property type="evidence" value="ECO:0007669"/>
    <property type="project" value="TreeGrafter"/>
</dbReference>
<organism evidence="6 7">
    <name type="scientific">Artemisia annua</name>
    <name type="common">Sweet wormwood</name>
    <dbReference type="NCBI Taxonomy" id="35608"/>
    <lineage>
        <taxon>Eukaryota</taxon>
        <taxon>Viridiplantae</taxon>
        <taxon>Streptophyta</taxon>
        <taxon>Embryophyta</taxon>
        <taxon>Tracheophyta</taxon>
        <taxon>Spermatophyta</taxon>
        <taxon>Magnoliopsida</taxon>
        <taxon>eudicotyledons</taxon>
        <taxon>Gunneridae</taxon>
        <taxon>Pentapetalae</taxon>
        <taxon>asterids</taxon>
        <taxon>campanulids</taxon>
        <taxon>Asterales</taxon>
        <taxon>Asteraceae</taxon>
        <taxon>Asteroideae</taxon>
        <taxon>Anthemideae</taxon>
        <taxon>Artemisiinae</taxon>
        <taxon>Artemisia</taxon>
    </lineage>
</organism>
<keyword evidence="3" id="KW-0460">Magnesium</keyword>
<gene>
    <name evidence="6" type="ORF">CTI12_AA529550</name>
</gene>
<dbReference type="GO" id="GO:0046872">
    <property type="term" value="F:metal ion binding"/>
    <property type="evidence" value="ECO:0007669"/>
    <property type="project" value="UniProtKB-KW"/>
</dbReference>
<keyword evidence="2" id="KW-0479">Metal-binding</keyword>
<evidence type="ECO:0000313" key="7">
    <source>
        <dbReference type="Proteomes" id="UP000245207"/>
    </source>
</evidence>
<evidence type="ECO:0000256" key="3">
    <source>
        <dbReference type="ARBA" id="ARBA00022842"/>
    </source>
</evidence>
<accession>A0A2U1L485</accession>
<dbReference type="GO" id="GO:0030388">
    <property type="term" value="P:fructose 1,6-bisphosphate metabolic process"/>
    <property type="evidence" value="ECO:0007669"/>
    <property type="project" value="TreeGrafter"/>
</dbReference>
<evidence type="ECO:0000256" key="1">
    <source>
        <dbReference type="ARBA" id="ARBA00005215"/>
    </source>
</evidence>
<keyword evidence="7" id="KW-1185">Reference proteome</keyword>
<reference evidence="6 7" key="1">
    <citation type="journal article" date="2018" name="Mol. Plant">
        <title>The genome of Artemisia annua provides insight into the evolution of Asteraceae family and artemisinin biosynthesis.</title>
        <authorList>
            <person name="Shen Q."/>
            <person name="Zhang L."/>
            <person name="Liao Z."/>
            <person name="Wang S."/>
            <person name="Yan T."/>
            <person name="Shi P."/>
            <person name="Liu M."/>
            <person name="Fu X."/>
            <person name="Pan Q."/>
            <person name="Wang Y."/>
            <person name="Lv Z."/>
            <person name="Lu X."/>
            <person name="Zhang F."/>
            <person name="Jiang W."/>
            <person name="Ma Y."/>
            <person name="Chen M."/>
            <person name="Hao X."/>
            <person name="Li L."/>
            <person name="Tang Y."/>
            <person name="Lv G."/>
            <person name="Zhou Y."/>
            <person name="Sun X."/>
            <person name="Brodelius P.E."/>
            <person name="Rose J.K.C."/>
            <person name="Tang K."/>
        </authorList>
    </citation>
    <scope>NUCLEOTIDE SEQUENCE [LARGE SCALE GENOMIC DNA]</scope>
    <source>
        <strain evidence="7">cv. Huhao1</strain>
        <tissue evidence="6">Leaf</tissue>
    </source>
</reference>
<dbReference type="STRING" id="35608.A0A2U1L485"/>
<sequence length="89" mass="10160">MYNGSLVDNSICHFCMEQFMVPPMDKKIKNGKLRLLYKCATMSYMVEQVGGKGSDGHQRVLDIQQTEIYGVPLYIRSVEEVKTLEKLLA</sequence>
<dbReference type="EMBL" id="PKPP01011629">
    <property type="protein sequence ID" value="PWA43807.1"/>
    <property type="molecule type" value="Genomic_DNA"/>
</dbReference>
<dbReference type="PANTHER" id="PTHR11556">
    <property type="entry name" value="FRUCTOSE-1,6-BISPHOSPHATASE-RELATED"/>
    <property type="match status" value="1"/>
</dbReference>
<evidence type="ECO:0000259" key="5">
    <source>
        <dbReference type="Pfam" id="PF18913"/>
    </source>
</evidence>
<evidence type="ECO:0000256" key="4">
    <source>
        <dbReference type="ARBA" id="ARBA00032973"/>
    </source>
</evidence>
<dbReference type="Gene3D" id="3.40.190.80">
    <property type="match status" value="1"/>
</dbReference>
<name>A0A2U1L485_ARTAN</name>
<dbReference type="Proteomes" id="UP000245207">
    <property type="component" value="Unassembled WGS sequence"/>
</dbReference>